<dbReference type="EMBL" id="CADCWM010000733">
    <property type="protein sequence ID" value="CAA9578332.1"/>
    <property type="molecule type" value="Genomic_DNA"/>
</dbReference>
<keyword evidence="1" id="KW-0812">Transmembrane</keyword>
<name>A0A6J4VKA2_9BACT</name>
<sequence>MTDRLPRGAEGDLERQLRDLGPRLAFPPTPDLASTVRERLATGPAPRRPLAFLFPLASAPSGVRRLALVVLALLVLGAVFLLLSPGGRRAVAERLGLRGIIIVYPTAIPPGATSTPQPTPAPIGSGWGFGERVGLDEARGRVAYRILVPSLPELDAPDEVYVGAPPVGGQVALVWRSRPGLPAAPGPGLLVTQFRGEINPGFFQKGIAPGTRVEEVRPNGGLGYWIDGAPHLFFYRDHGGLVREERLRLAGNTLLWEQEGLTFRIEGAATKEDALRIAASLR</sequence>
<feature type="transmembrane region" description="Helical" evidence="1">
    <location>
        <begin position="66"/>
        <end position="84"/>
    </location>
</feature>
<evidence type="ECO:0008006" key="3">
    <source>
        <dbReference type="Google" id="ProtNLM"/>
    </source>
</evidence>
<reference evidence="2" key="1">
    <citation type="submission" date="2020-02" db="EMBL/GenBank/DDBJ databases">
        <authorList>
            <person name="Meier V. D."/>
        </authorList>
    </citation>
    <scope>NUCLEOTIDE SEQUENCE</scope>
    <source>
        <strain evidence="2">AVDCRST_MAG88</strain>
    </source>
</reference>
<keyword evidence="1" id="KW-1133">Transmembrane helix</keyword>
<dbReference type="AlphaFoldDB" id="A0A6J4VKA2"/>
<protein>
    <recommendedName>
        <fullName evidence="3">DUF4367 domain-containing protein</fullName>
    </recommendedName>
</protein>
<accession>A0A6J4VKA2</accession>
<organism evidence="2">
    <name type="scientific">uncultured Thermomicrobiales bacterium</name>
    <dbReference type="NCBI Taxonomy" id="1645740"/>
    <lineage>
        <taxon>Bacteria</taxon>
        <taxon>Pseudomonadati</taxon>
        <taxon>Thermomicrobiota</taxon>
        <taxon>Thermomicrobia</taxon>
        <taxon>Thermomicrobiales</taxon>
        <taxon>environmental samples</taxon>
    </lineage>
</organism>
<evidence type="ECO:0000256" key="1">
    <source>
        <dbReference type="SAM" id="Phobius"/>
    </source>
</evidence>
<gene>
    <name evidence="2" type="ORF">AVDCRST_MAG88-3042</name>
</gene>
<keyword evidence="1" id="KW-0472">Membrane</keyword>
<proteinExistence type="predicted"/>
<evidence type="ECO:0000313" key="2">
    <source>
        <dbReference type="EMBL" id="CAA9578332.1"/>
    </source>
</evidence>